<name>A0A2T7BG96_9BACT</name>
<dbReference type="AlphaFoldDB" id="A0A2T7BG96"/>
<evidence type="ECO:0000313" key="2">
    <source>
        <dbReference type="EMBL" id="PUZ25305.1"/>
    </source>
</evidence>
<accession>A0A2T7BG96</accession>
<keyword evidence="3" id="KW-1185">Reference proteome</keyword>
<proteinExistence type="predicted"/>
<keyword evidence="1" id="KW-0732">Signal</keyword>
<feature type="chain" id="PRO_5015525078" evidence="1">
    <location>
        <begin position="19"/>
        <end position="802"/>
    </location>
</feature>
<dbReference type="OrthoDB" id="679547at2"/>
<dbReference type="Proteomes" id="UP000244450">
    <property type="component" value="Unassembled WGS sequence"/>
</dbReference>
<organism evidence="2 3">
    <name type="scientific">Chitinophaga parva</name>
    <dbReference type="NCBI Taxonomy" id="2169414"/>
    <lineage>
        <taxon>Bacteria</taxon>
        <taxon>Pseudomonadati</taxon>
        <taxon>Bacteroidota</taxon>
        <taxon>Chitinophagia</taxon>
        <taxon>Chitinophagales</taxon>
        <taxon>Chitinophagaceae</taxon>
        <taxon>Chitinophaga</taxon>
    </lineage>
</organism>
<evidence type="ECO:0000313" key="3">
    <source>
        <dbReference type="Proteomes" id="UP000244450"/>
    </source>
</evidence>
<dbReference type="Gene3D" id="2.60.40.1930">
    <property type="match status" value="1"/>
</dbReference>
<dbReference type="RefSeq" id="WP_108687143.1">
    <property type="nucleotide sequence ID" value="NZ_QCYK01000002.1"/>
</dbReference>
<dbReference type="EMBL" id="QCYK01000002">
    <property type="protein sequence ID" value="PUZ25305.1"/>
    <property type="molecule type" value="Genomic_DNA"/>
</dbReference>
<comment type="caution">
    <text evidence="2">The sequence shown here is derived from an EMBL/GenBank/DDBJ whole genome shotgun (WGS) entry which is preliminary data.</text>
</comment>
<sequence>MYKIVFILLFLSSCDVCFATYAKGESVDTLPQPAQPLEAIHFHFDRAVYAPGEMMWFKVYLRQQGRSRILSRNLYVEMVDDSGAVIKHLILPISESGITAGHFSIPAAYRYGGLHVIAYTKRLLHQDVASSYQHSVPILQEDVPAQRSVLTGPARIDFFPEGGEMINGVPATVAFIATGKGGIPLAGSGYIRNDSGDQVARFETQHQGMGDFMFTPHEGASYTAVWHTPNGSELVTALPAIQSIGIGLHVFDSANGKAFTITPSLSIPSDLQVVHVIATFQGGVIYKATASMSGGSAITGLIPTEDLRSGGMVITVYSASWQPLAERLSFIDHMAADTFAIQLAMEQTNYLKRGMNEMLLTLPDSNVANLSVAITDGTLGQDSARACSIFSDLLLAGELRGTVYNAASYFQGDSAVSAARLDLVMLTHGWRRYKHPAGHADPGNNIDSTYLTLSGSLQQLRASHIKGLKSIFFVLKHIDGVTQSMLVPLDEQGHFNLPQVFLFDSTKLYYKIPGNKQSQSNTALVLAQPEDARMKASDIGELLQSHFPFSADINGQLAADYQLFKTSGMASGHLLTGITVKTHKKTKLEQMDDFYVKNQLFKGSGAMNVYALDVSHDKSAIGYLNIFSYLQAHIPGLVADGGGVYFARDRSTVINYATLFVDEMPGADAEGVPMMDIAYIKAFPAPFVGAPLNGSAIVIYTKKGSELEEQATDSLPFLTVHGYDNLKEFYAPDYTQSDTLTKDPDTRLTLYWAPVVLTNARQKTIRIKFFNNDFTHVFRIVVEGMDVNGKLGRVERMISPVK</sequence>
<reference evidence="2 3" key="1">
    <citation type="submission" date="2018-04" db="EMBL/GenBank/DDBJ databases">
        <title>Chitinophaga fuyangensis sp. nov., isolated from soil in a chemical factory.</title>
        <authorList>
            <person name="Chen K."/>
        </authorList>
    </citation>
    <scope>NUCLEOTIDE SEQUENCE [LARGE SCALE GENOMIC DNA]</scope>
    <source>
        <strain evidence="2 3">LY-1</strain>
    </source>
</reference>
<gene>
    <name evidence="2" type="ORF">DCC81_13445</name>
</gene>
<evidence type="ECO:0000256" key="1">
    <source>
        <dbReference type="SAM" id="SignalP"/>
    </source>
</evidence>
<protein>
    <submittedName>
        <fullName evidence="2">Uncharacterized protein</fullName>
    </submittedName>
</protein>
<feature type="signal peptide" evidence="1">
    <location>
        <begin position="1"/>
        <end position="18"/>
    </location>
</feature>